<evidence type="ECO:0000313" key="3">
    <source>
        <dbReference type="Proteomes" id="UP000254255"/>
    </source>
</evidence>
<dbReference type="AlphaFoldDB" id="A0A377BW18"/>
<protein>
    <submittedName>
        <fullName evidence="2">Multifunctional fatty acid oxidation complex subunit alpha</fullName>
        <ecNumber evidence="2">1.1.1.35</ecNumber>
    </submittedName>
</protein>
<name>A0A377BW18_ECOLX</name>
<evidence type="ECO:0000256" key="1">
    <source>
        <dbReference type="SAM" id="Phobius"/>
    </source>
</evidence>
<keyword evidence="2" id="KW-0560">Oxidoreductase</keyword>
<dbReference type="Gene3D" id="3.90.226.10">
    <property type="entry name" value="2-enoyl-CoA Hydratase, Chain A, domain 1"/>
    <property type="match status" value="1"/>
</dbReference>
<keyword evidence="1" id="KW-0812">Transmembrane</keyword>
<dbReference type="Proteomes" id="UP000254255">
    <property type="component" value="Unassembled WGS sequence"/>
</dbReference>
<evidence type="ECO:0000313" key="2">
    <source>
        <dbReference type="EMBL" id="STL75905.1"/>
    </source>
</evidence>
<dbReference type="GO" id="GO:0003857">
    <property type="term" value="F:(3S)-3-hydroxyacyl-CoA dehydrogenase (NAD+) activity"/>
    <property type="evidence" value="ECO:0007669"/>
    <property type="project" value="UniProtKB-EC"/>
</dbReference>
<accession>A0A377BW18</accession>
<proteinExistence type="predicted"/>
<dbReference type="InterPro" id="IPR029045">
    <property type="entry name" value="ClpP/crotonase-like_dom_sf"/>
</dbReference>
<keyword evidence="1" id="KW-1133">Transmembrane helix</keyword>
<keyword evidence="1" id="KW-0472">Membrane</keyword>
<reference evidence="2 3" key="1">
    <citation type="submission" date="2018-06" db="EMBL/GenBank/DDBJ databases">
        <authorList>
            <consortium name="Pathogen Informatics"/>
            <person name="Doyle S."/>
        </authorList>
    </citation>
    <scope>NUCLEOTIDE SEQUENCE [LARGE SCALE GENOMIC DNA]</scope>
    <source>
        <strain evidence="2 3">NCTC13148</strain>
    </source>
</reference>
<dbReference type="EMBL" id="UGET01000004">
    <property type="protein sequence ID" value="STL75905.1"/>
    <property type="molecule type" value="Genomic_DNA"/>
</dbReference>
<feature type="transmembrane region" description="Helical" evidence="1">
    <location>
        <begin position="6"/>
        <end position="28"/>
    </location>
</feature>
<gene>
    <name evidence="2" type="primary">fadJ_5</name>
    <name evidence="2" type="ORF">NCTC13148_02086</name>
</gene>
<dbReference type="SUPFAM" id="SSF52096">
    <property type="entry name" value="ClpP/crotonase"/>
    <property type="match status" value="1"/>
</dbReference>
<dbReference type="EC" id="1.1.1.35" evidence="2"/>
<organism evidence="2 3">
    <name type="scientific">Escherichia coli</name>
    <dbReference type="NCBI Taxonomy" id="562"/>
    <lineage>
        <taxon>Bacteria</taxon>
        <taxon>Pseudomonadati</taxon>
        <taxon>Pseudomonadota</taxon>
        <taxon>Gammaproteobacteria</taxon>
        <taxon>Enterobacterales</taxon>
        <taxon>Enterobacteriaceae</taxon>
        <taxon>Escherichia</taxon>
    </lineage>
</organism>
<sequence length="36" mass="3680">MAEIHALPIPVIAAIHGACLGGGLELALGVPRSRLY</sequence>